<evidence type="ECO:0000256" key="1">
    <source>
        <dbReference type="SAM" id="Phobius"/>
    </source>
</evidence>
<dbReference type="EMBL" id="JAUSVV010000010">
    <property type="protein sequence ID" value="MDQ0444237.1"/>
    <property type="molecule type" value="Genomic_DNA"/>
</dbReference>
<name>A0ABU0HQP3_9HYPH</name>
<feature type="transmembrane region" description="Helical" evidence="1">
    <location>
        <begin position="7"/>
        <end position="40"/>
    </location>
</feature>
<evidence type="ECO:0000313" key="3">
    <source>
        <dbReference type="Proteomes" id="UP001236369"/>
    </source>
</evidence>
<sequence>MTTFETLTLFAAFGAICAYYVTVVGFGLTAVAVVLALGLLGAVGGHQFGLGLLAYAFVTMQVGYVGGIMILALARHVRRLSTKDTRRIEGEPHINQE</sequence>
<dbReference type="Proteomes" id="UP001236369">
    <property type="component" value="Unassembled WGS sequence"/>
</dbReference>
<organism evidence="2 3">
    <name type="scientific">Methylobacterium persicinum</name>
    <dbReference type="NCBI Taxonomy" id="374426"/>
    <lineage>
        <taxon>Bacteria</taxon>
        <taxon>Pseudomonadati</taxon>
        <taxon>Pseudomonadota</taxon>
        <taxon>Alphaproteobacteria</taxon>
        <taxon>Hyphomicrobiales</taxon>
        <taxon>Methylobacteriaceae</taxon>
        <taxon>Methylobacterium</taxon>
    </lineage>
</organism>
<keyword evidence="1" id="KW-0812">Transmembrane</keyword>
<keyword evidence="3" id="KW-1185">Reference proteome</keyword>
<gene>
    <name evidence="2" type="ORF">QO016_003747</name>
</gene>
<reference evidence="2 3" key="1">
    <citation type="submission" date="2023-07" db="EMBL/GenBank/DDBJ databases">
        <title>Genomic Encyclopedia of Type Strains, Phase IV (KMG-IV): sequencing the most valuable type-strain genomes for metagenomic binning, comparative biology and taxonomic classification.</title>
        <authorList>
            <person name="Goeker M."/>
        </authorList>
    </citation>
    <scope>NUCLEOTIDE SEQUENCE [LARGE SCALE GENOMIC DNA]</scope>
    <source>
        <strain evidence="2 3">DSM 19562</strain>
    </source>
</reference>
<proteinExistence type="predicted"/>
<accession>A0ABU0HQP3</accession>
<evidence type="ECO:0000313" key="2">
    <source>
        <dbReference type="EMBL" id="MDQ0444237.1"/>
    </source>
</evidence>
<comment type="caution">
    <text evidence="2">The sequence shown here is derived from an EMBL/GenBank/DDBJ whole genome shotgun (WGS) entry which is preliminary data.</text>
</comment>
<feature type="transmembrane region" description="Helical" evidence="1">
    <location>
        <begin position="52"/>
        <end position="74"/>
    </location>
</feature>
<keyword evidence="1" id="KW-0472">Membrane</keyword>
<dbReference type="RefSeq" id="WP_238250608.1">
    <property type="nucleotide sequence ID" value="NZ_BPQX01000043.1"/>
</dbReference>
<keyword evidence="1" id="KW-1133">Transmembrane helix</keyword>
<protein>
    <submittedName>
        <fullName evidence="2">Uncharacterized protein</fullName>
    </submittedName>
</protein>